<sequence length="148" mass="16617">MSPISTECGFIKCWRSHSDQSIYTQHKGHHRSIADEKPLHTGPTIASESCHSDYSSGQAHSQLISVNKKNIDDKISLTNKARNIRLVDRLNVLLLVNVANVAIPAAKFSPTIVIHWHQPMVKIYDAFYPPTVPTAYRHNSLDGDDQFN</sequence>
<dbReference type="Proteomes" id="UP000887565">
    <property type="component" value="Unplaced"/>
</dbReference>
<dbReference type="AlphaFoldDB" id="A0A915HUH3"/>
<reference evidence="2" key="1">
    <citation type="submission" date="2022-11" db="UniProtKB">
        <authorList>
            <consortium name="WormBaseParasite"/>
        </authorList>
    </citation>
    <scope>IDENTIFICATION</scope>
</reference>
<protein>
    <submittedName>
        <fullName evidence="2">Uncharacterized protein</fullName>
    </submittedName>
</protein>
<organism evidence="1 2">
    <name type="scientific">Romanomermis culicivorax</name>
    <name type="common">Nematode worm</name>
    <dbReference type="NCBI Taxonomy" id="13658"/>
    <lineage>
        <taxon>Eukaryota</taxon>
        <taxon>Metazoa</taxon>
        <taxon>Ecdysozoa</taxon>
        <taxon>Nematoda</taxon>
        <taxon>Enoplea</taxon>
        <taxon>Dorylaimia</taxon>
        <taxon>Mermithida</taxon>
        <taxon>Mermithoidea</taxon>
        <taxon>Mermithidae</taxon>
        <taxon>Romanomermis</taxon>
    </lineage>
</organism>
<evidence type="ECO:0000313" key="2">
    <source>
        <dbReference type="WBParaSite" id="nRc.2.0.1.t05025-RA"/>
    </source>
</evidence>
<keyword evidence="1" id="KW-1185">Reference proteome</keyword>
<evidence type="ECO:0000313" key="1">
    <source>
        <dbReference type="Proteomes" id="UP000887565"/>
    </source>
</evidence>
<proteinExistence type="predicted"/>
<accession>A0A915HUH3</accession>
<name>A0A915HUH3_ROMCU</name>
<dbReference type="WBParaSite" id="nRc.2.0.1.t05025-RA">
    <property type="protein sequence ID" value="nRc.2.0.1.t05025-RA"/>
    <property type="gene ID" value="nRc.2.0.1.g05025"/>
</dbReference>